<dbReference type="PANTHER" id="PTHR46929:SF18">
    <property type="entry name" value="MYB_SANT-LIKE DNA-BINDING DOMAIN PROTEIN"/>
    <property type="match status" value="1"/>
</dbReference>
<dbReference type="Pfam" id="PF12776">
    <property type="entry name" value="Myb_DNA-bind_3"/>
    <property type="match status" value="1"/>
</dbReference>
<reference evidence="2" key="1">
    <citation type="submission" date="2020-06" db="EMBL/GenBank/DDBJ databases">
        <authorList>
            <person name="Li T."/>
            <person name="Hu X."/>
            <person name="Zhang T."/>
            <person name="Song X."/>
            <person name="Zhang H."/>
            <person name="Dai N."/>
            <person name="Sheng W."/>
            <person name="Hou X."/>
            <person name="Wei L."/>
        </authorList>
    </citation>
    <scope>NUCLEOTIDE SEQUENCE</scope>
    <source>
        <strain evidence="2">G02</strain>
        <tissue evidence="2">Leaf</tissue>
    </source>
</reference>
<dbReference type="AlphaFoldDB" id="A0AAW2W2R2"/>
<organism evidence="2">
    <name type="scientific">Sesamum radiatum</name>
    <name type="common">Black benniseed</name>
    <dbReference type="NCBI Taxonomy" id="300843"/>
    <lineage>
        <taxon>Eukaryota</taxon>
        <taxon>Viridiplantae</taxon>
        <taxon>Streptophyta</taxon>
        <taxon>Embryophyta</taxon>
        <taxon>Tracheophyta</taxon>
        <taxon>Spermatophyta</taxon>
        <taxon>Magnoliopsida</taxon>
        <taxon>eudicotyledons</taxon>
        <taxon>Gunneridae</taxon>
        <taxon>Pentapetalae</taxon>
        <taxon>asterids</taxon>
        <taxon>lamiids</taxon>
        <taxon>Lamiales</taxon>
        <taxon>Pedaliaceae</taxon>
        <taxon>Sesamum</taxon>
    </lineage>
</organism>
<accession>A0AAW2W2R2</accession>
<dbReference type="EMBL" id="JACGWJ010000002">
    <property type="protein sequence ID" value="KAL0435076.1"/>
    <property type="molecule type" value="Genomic_DNA"/>
</dbReference>
<evidence type="ECO:0000259" key="1">
    <source>
        <dbReference type="Pfam" id="PF12776"/>
    </source>
</evidence>
<comment type="caution">
    <text evidence="2">The sequence shown here is derived from an EMBL/GenBank/DDBJ whole genome shotgun (WGS) entry which is preliminary data.</text>
</comment>
<name>A0AAW2W2R2_SESRA</name>
<reference evidence="2" key="2">
    <citation type="journal article" date="2024" name="Plant">
        <title>Genomic evolution and insights into agronomic trait innovations of Sesamum species.</title>
        <authorList>
            <person name="Miao H."/>
            <person name="Wang L."/>
            <person name="Qu L."/>
            <person name="Liu H."/>
            <person name="Sun Y."/>
            <person name="Le M."/>
            <person name="Wang Q."/>
            <person name="Wei S."/>
            <person name="Zheng Y."/>
            <person name="Lin W."/>
            <person name="Duan Y."/>
            <person name="Cao H."/>
            <person name="Xiong S."/>
            <person name="Wang X."/>
            <person name="Wei L."/>
            <person name="Li C."/>
            <person name="Ma Q."/>
            <person name="Ju M."/>
            <person name="Zhao R."/>
            <person name="Li G."/>
            <person name="Mu C."/>
            <person name="Tian Q."/>
            <person name="Mei H."/>
            <person name="Zhang T."/>
            <person name="Gao T."/>
            <person name="Zhang H."/>
        </authorList>
    </citation>
    <scope>NUCLEOTIDE SEQUENCE</scope>
    <source>
        <strain evidence="2">G02</strain>
    </source>
</reference>
<evidence type="ECO:0000313" key="2">
    <source>
        <dbReference type="EMBL" id="KAL0435076.1"/>
    </source>
</evidence>
<proteinExistence type="predicted"/>
<feature type="domain" description="Myb/SANT-like" evidence="1">
    <location>
        <begin position="25"/>
        <end position="119"/>
    </location>
</feature>
<dbReference type="PANTHER" id="PTHR46929">
    <property type="entry name" value="EXPRESSED PROTEIN"/>
    <property type="match status" value="1"/>
</dbReference>
<protein>
    <recommendedName>
        <fullName evidence="1">Myb/SANT-like domain-containing protein</fullName>
    </recommendedName>
</protein>
<dbReference type="InterPro" id="IPR024752">
    <property type="entry name" value="Myb/SANT-like_dom"/>
</dbReference>
<gene>
    <name evidence="2" type="ORF">Sradi_0215500</name>
</gene>
<sequence length="127" mass="14875">MDPPNVPPQGGSAWRSQSRWFYSPSWTKNHDRVFITAMYSQARRGHKQVTRTPNMHSLTYAVDAVNNHFGLTLNYKVAKKRLERLRLRYNTFRRLITDPGFSWLPEDNYILAAEPHWTRIVAVSAFP</sequence>